<evidence type="ECO:0000313" key="2">
    <source>
        <dbReference type="Proteomes" id="UP000050794"/>
    </source>
</evidence>
<name>A0A183UIY9_TOXCA</name>
<protein>
    <submittedName>
        <fullName evidence="1 3">Uncharacterized protein</fullName>
    </submittedName>
</protein>
<gene>
    <name evidence="1" type="ORF">TCNE_LOCUS8459</name>
</gene>
<dbReference type="WBParaSite" id="TCNE_0000845901-mRNA-1">
    <property type="protein sequence ID" value="TCNE_0000845901-mRNA-1"/>
    <property type="gene ID" value="TCNE_0000845901"/>
</dbReference>
<accession>A0A183UIY9</accession>
<evidence type="ECO:0000313" key="3">
    <source>
        <dbReference type="WBParaSite" id="TCNE_0000845901-mRNA-1"/>
    </source>
</evidence>
<dbReference type="EMBL" id="UYWY01019914">
    <property type="protein sequence ID" value="VDM39780.1"/>
    <property type="molecule type" value="Genomic_DNA"/>
</dbReference>
<dbReference type="Proteomes" id="UP000050794">
    <property type="component" value="Unassembled WGS sequence"/>
</dbReference>
<proteinExistence type="predicted"/>
<organism evidence="2 3">
    <name type="scientific">Toxocara canis</name>
    <name type="common">Canine roundworm</name>
    <dbReference type="NCBI Taxonomy" id="6265"/>
    <lineage>
        <taxon>Eukaryota</taxon>
        <taxon>Metazoa</taxon>
        <taxon>Ecdysozoa</taxon>
        <taxon>Nematoda</taxon>
        <taxon>Chromadorea</taxon>
        <taxon>Rhabditida</taxon>
        <taxon>Spirurina</taxon>
        <taxon>Ascaridomorpha</taxon>
        <taxon>Ascaridoidea</taxon>
        <taxon>Toxocaridae</taxon>
        <taxon>Toxocara</taxon>
    </lineage>
</organism>
<evidence type="ECO:0000313" key="1">
    <source>
        <dbReference type="EMBL" id="VDM39780.1"/>
    </source>
</evidence>
<keyword evidence="2" id="KW-1185">Reference proteome</keyword>
<sequence>MRRGSRGWGLCSVERDGETLIGKVEERETARPFRVLEKSSGQFETLIVIFLYYLQVAEIHLFTLAFLHAERFLHTPLQTGRLFVVPQNMTTSAMNSRIGKKRKNGCWSGDILLFAYYLLLMASLSSTSEVQSDLGVCAVAHPNGQEHQRQRAPLSLLTMSLMRRCCSSSLRHFMKLPATAFGFHRFVY</sequence>
<reference evidence="1 2" key="2">
    <citation type="submission" date="2018-11" db="EMBL/GenBank/DDBJ databases">
        <authorList>
            <consortium name="Pathogen Informatics"/>
        </authorList>
    </citation>
    <scope>NUCLEOTIDE SEQUENCE [LARGE SCALE GENOMIC DNA]</scope>
</reference>
<dbReference type="AlphaFoldDB" id="A0A183UIY9"/>
<reference evidence="3" key="1">
    <citation type="submission" date="2016-06" db="UniProtKB">
        <authorList>
            <consortium name="WormBaseParasite"/>
        </authorList>
    </citation>
    <scope>IDENTIFICATION</scope>
</reference>